<keyword evidence="3" id="KW-1185">Reference proteome</keyword>
<reference evidence="2 3" key="2">
    <citation type="submission" date="2020-03" db="EMBL/GenBank/DDBJ databases">
        <authorList>
            <person name="Ichikawa N."/>
            <person name="Kimura A."/>
            <person name="Kitahashi Y."/>
            <person name="Uohara A."/>
        </authorList>
    </citation>
    <scope>NUCLEOTIDE SEQUENCE [LARGE SCALE GENOMIC DNA]</scope>
    <source>
        <strain evidence="2 3">NBRC 105367</strain>
    </source>
</reference>
<dbReference type="PANTHER" id="PTHR28047">
    <property type="entry name" value="PROTEIN DCG1"/>
    <property type="match status" value="1"/>
</dbReference>
<proteinExistence type="inferred from homology"/>
<dbReference type="PANTHER" id="PTHR28047:SF5">
    <property type="entry name" value="PROTEIN DCG1"/>
    <property type="match status" value="1"/>
</dbReference>
<dbReference type="KEGG" id="psuu:Psuf_015340"/>
<gene>
    <name evidence="2" type="ORF">Psuf_015340</name>
</gene>
<evidence type="ECO:0008006" key="4">
    <source>
        <dbReference type="Google" id="ProtNLM"/>
    </source>
</evidence>
<dbReference type="EMBL" id="AP022871">
    <property type="protein sequence ID" value="BCB84221.1"/>
    <property type="molecule type" value="Genomic_DNA"/>
</dbReference>
<reference evidence="2 3" key="1">
    <citation type="submission" date="2020-03" db="EMBL/GenBank/DDBJ databases">
        <title>Whole genome shotgun sequence of Phytohabitans suffuscus NBRC 105367.</title>
        <authorList>
            <person name="Komaki H."/>
            <person name="Tamura T."/>
        </authorList>
    </citation>
    <scope>NUCLEOTIDE SEQUENCE [LARGE SCALE GENOMIC DNA]</scope>
    <source>
        <strain evidence="2 3">NBRC 105367</strain>
    </source>
</reference>
<dbReference type="AlphaFoldDB" id="A0A6F8YE41"/>
<dbReference type="InterPro" id="IPR052186">
    <property type="entry name" value="Hydantoin_racemase-like"/>
</dbReference>
<dbReference type="InterPro" id="IPR053714">
    <property type="entry name" value="Iso_Racemase_Enz_sf"/>
</dbReference>
<protein>
    <recommendedName>
        <fullName evidence="4">Asp/Glu racemase</fullName>
    </recommendedName>
</protein>
<dbReference type="RefSeq" id="WP_173155304.1">
    <property type="nucleotide sequence ID" value="NZ_AP022871.1"/>
</dbReference>
<dbReference type="GO" id="GO:0047661">
    <property type="term" value="F:amino-acid racemase activity"/>
    <property type="evidence" value="ECO:0007669"/>
    <property type="project" value="InterPro"/>
</dbReference>
<evidence type="ECO:0000256" key="1">
    <source>
        <dbReference type="ARBA" id="ARBA00038414"/>
    </source>
</evidence>
<comment type="similarity">
    <text evidence="1">Belongs to the HyuE racemase family.</text>
</comment>
<evidence type="ECO:0000313" key="3">
    <source>
        <dbReference type="Proteomes" id="UP000503011"/>
    </source>
</evidence>
<accession>A0A6F8YE41</accession>
<organism evidence="2 3">
    <name type="scientific">Phytohabitans suffuscus</name>
    <dbReference type="NCBI Taxonomy" id="624315"/>
    <lineage>
        <taxon>Bacteria</taxon>
        <taxon>Bacillati</taxon>
        <taxon>Actinomycetota</taxon>
        <taxon>Actinomycetes</taxon>
        <taxon>Micromonosporales</taxon>
        <taxon>Micromonosporaceae</taxon>
    </lineage>
</organism>
<dbReference type="InterPro" id="IPR015942">
    <property type="entry name" value="Asp/Glu/hydantoin_racemase"/>
</dbReference>
<sequence length="247" mass="26490">MTEHHSDSARTNVHVIVPLHAGNRTSDAAPFERDGLAVDIVHINENGPTTLECAYNVARVEQEVVDLAMAAERAGANAVVTDCMRDVAIATAREMVSIPVLGPGQTSMHLAAMLGRRFSVLVTLPRSIEVVEDQVMLHGLMDSFASARAVNIGVEHLHDDEELLVKRLTEEAKAAVVEDGAHVVILGCTAMDGIGRKVRDGLAGLGHPGIPVIEPLQATIRVGQILHELGLSHSRRTYPDATSYLGR</sequence>
<name>A0A6F8YE41_9ACTN</name>
<dbReference type="Gene3D" id="3.40.50.12500">
    <property type="match status" value="1"/>
</dbReference>
<evidence type="ECO:0000313" key="2">
    <source>
        <dbReference type="EMBL" id="BCB84221.1"/>
    </source>
</evidence>
<dbReference type="Proteomes" id="UP000503011">
    <property type="component" value="Chromosome"/>
</dbReference>
<dbReference type="Pfam" id="PF01177">
    <property type="entry name" value="Asp_Glu_race"/>
    <property type="match status" value="1"/>
</dbReference>